<evidence type="ECO:0000313" key="4">
    <source>
        <dbReference type="EMBL" id="MCC2188832.1"/>
    </source>
</evidence>
<keyword evidence="2" id="KW-0820">tRNA-binding</keyword>
<evidence type="ECO:0000256" key="3">
    <source>
        <dbReference type="SAM" id="MobiDB-lite"/>
    </source>
</evidence>
<feature type="compositionally biased region" description="Low complexity" evidence="3">
    <location>
        <begin position="202"/>
        <end position="213"/>
    </location>
</feature>
<feature type="region of interest" description="Disordered" evidence="3">
    <location>
        <begin position="190"/>
        <end position="213"/>
    </location>
</feature>
<keyword evidence="1 2" id="KW-0819">tRNA processing</keyword>
<dbReference type="Pfam" id="PF05636">
    <property type="entry name" value="HIGH_NTase1"/>
    <property type="match status" value="1"/>
</dbReference>
<name>A0AAE3J507_9FIRM</name>
<dbReference type="EMBL" id="JAJEPR010000004">
    <property type="protein sequence ID" value="MCC2188832.1"/>
    <property type="molecule type" value="Genomic_DNA"/>
</dbReference>
<evidence type="ECO:0000256" key="1">
    <source>
        <dbReference type="ARBA" id="ARBA00022694"/>
    </source>
</evidence>
<comment type="subcellular location">
    <subcellularLocation>
        <location evidence="2">Cytoplasm</location>
    </subcellularLocation>
</comment>
<dbReference type="GO" id="GO:0006400">
    <property type="term" value="P:tRNA modification"/>
    <property type="evidence" value="ECO:0007669"/>
    <property type="project" value="UniProtKB-UniRule"/>
</dbReference>
<dbReference type="AlphaFoldDB" id="A0AAE3J507"/>
<proteinExistence type="inferred from homology"/>
<protein>
    <recommendedName>
        <fullName evidence="2">tRNA(Met) cytidine acetate ligase</fullName>
        <ecNumber evidence="2">6.3.4.-</ecNumber>
    </recommendedName>
</protein>
<organism evidence="4 5">
    <name type="scientific">Fusicatenibacter faecihominis</name>
    <dbReference type="NCBI Taxonomy" id="2881276"/>
    <lineage>
        <taxon>Bacteria</taxon>
        <taxon>Bacillati</taxon>
        <taxon>Bacillota</taxon>
        <taxon>Clostridia</taxon>
        <taxon>Lachnospirales</taxon>
        <taxon>Lachnospiraceae</taxon>
        <taxon>Fusicatenibacter</taxon>
    </lineage>
</organism>
<keyword evidence="2" id="KW-0963">Cytoplasm</keyword>
<evidence type="ECO:0000256" key="2">
    <source>
        <dbReference type="HAMAP-Rule" id="MF_01539"/>
    </source>
</evidence>
<feature type="binding site" evidence="2">
    <location>
        <position position="186"/>
    </location>
    <ligand>
        <name>ATP</name>
        <dbReference type="ChEBI" id="CHEBI:30616"/>
    </ligand>
</feature>
<accession>A0AAE3J507</accession>
<feature type="binding site" evidence="2">
    <location>
        <begin position="7"/>
        <end position="20"/>
    </location>
    <ligand>
        <name>ATP</name>
        <dbReference type="ChEBI" id="CHEBI:30616"/>
    </ligand>
</feature>
<dbReference type="PANTHER" id="PTHR37825">
    <property type="entry name" value="TRNA(MET) CYTIDINE ACETATE LIGASE"/>
    <property type="match status" value="1"/>
</dbReference>
<keyword evidence="2" id="KW-0436">Ligase</keyword>
<evidence type="ECO:0000313" key="5">
    <source>
        <dbReference type="Proteomes" id="UP001197875"/>
    </source>
</evidence>
<sequence>MKVTGIIAEYNPFHQGHAYHLARARELTGADRILVVMGGNFMQRGEPAIVDKYARAEMALKNGADLVLELPAAAATGSAEYFAEGAVELLDASGVVDALCFGSELGKLAPLEKAAALLLEEPEEYRQFLREELKRGKNFPEARETALSAFFPERELLSAPNNILAIEYLKALKRRKSSIKAVTIPRLGNYHGNDSGQVPQGADSSESVSSSAAPALETSSLRFASASEIRRKLYALEELLQKSPDQPGGWQSLMANLADELPPSSFALLQDTLLAAHFVRAEDFALPLHYRLMQAKDSLEFAAYLDVSEELSRRIYSLRQDFTGWDAFVDLVRTRQYTRSRVSRALLHIFLDIRQEMARLPKELRVLGFRREASDLLSEIKKKSRLPLVTKAAGHPELSEEIRISSFYHLGESYNELSRQLIIL</sequence>
<dbReference type="Proteomes" id="UP001197875">
    <property type="component" value="Unassembled WGS sequence"/>
</dbReference>
<dbReference type="GO" id="GO:0000049">
    <property type="term" value="F:tRNA binding"/>
    <property type="evidence" value="ECO:0007669"/>
    <property type="project" value="UniProtKB-KW"/>
</dbReference>
<dbReference type="InterPro" id="IPR008513">
    <property type="entry name" value="tRNA(Met)_cyd_acetate_ligase"/>
</dbReference>
<dbReference type="RefSeq" id="WP_227614313.1">
    <property type="nucleotide sequence ID" value="NZ_JAJEPR010000004.1"/>
</dbReference>
<comment type="function">
    <text evidence="2">Catalyzes the formation of N(4)-acetylcytidine (ac(4)C) at the wobble position of elongator tRNA(Met), using acetate and ATP as substrates. First activates an acetate ion to form acetyladenylate (Ac-AMP) and then transfers the acetyl group to tRNA to form ac(4)C34.</text>
</comment>
<reference evidence="4 5" key="1">
    <citation type="submission" date="2021-10" db="EMBL/GenBank/DDBJ databases">
        <title>Anaerobic single-cell dispensing facilitates the cultivation of human gut bacteria.</title>
        <authorList>
            <person name="Afrizal A."/>
        </authorList>
    </citation>
    <scope>NUCLEOTIDE SEQUENCE [LARGE SCALE GENOMIC DNA]</scope>
    <source>
        <strain evidence="4 5">CLA-AA-H277</strain>
    </source>
</reference>
<feature type="binding site" evidence="2">
    <location>
        <position position="161"/>
    </location>
    <ligand>
        <name>ATP</name>
        <dbReference type="ChEBI" id="CHEBI:30616"/>
    </ligand>
</feature>
<keyword evidence="2" id="KW-0694">RNA-binding</keyword>
<dbReference type="SUPFAM" id="SSF52374">
    <property type="entry name" value="Nucleotidylyl transferase"/>
    <property type="match status" value="1"/>
</dbReference>
<dbReference type="HAMAP" id="MF_01539">
    <property type="entry name" value="TmcAL"/>
    <property type="match status" value="1"/>
</dbReference>
<comment type="caution">
    <text evidence="2">Lacks conserved residue(s) required for the propagation of feature annotation.</text>
</comment>
<comment type="caution">
    <text evidence="4">The sequence shown here is derived from an EMBL/GenBank/DDBJ whole genome shotgun (WGS) entry which is preliminary data.</text>
</comment>
<dbReference type="InterPro" id="IPR014729">
    <property type="entry name" value="Rossmann-like_a/b/a_fold"/>
</dbReference>
<keyword evidence="2" id="KW-0547">Nucleotide-binding</keyword>
<gene>
    <name evidence="2" type="primary">tmcAL</name>
    <name evidence="4" type="ORF">LKD71_03175</name>
</gene>
<dbReference type="GO" id="GO:0016879">
    <property type="term" value="F:ligase activity, forming carbon-nitrogen bonds"/>
    <property type="evidence" value="ECO:0007669"/>
    <property type="project" value="UniProtKB-UniRule"/>
</dbReference>
<keyword evidence="2" id="KW-0067">ATP-binding</keyword>
<comment type="similarity">
    <text evidence="2">Belongs to the TmcAL family.</text>
</comment>
<dbReference type="Gene3D" id="3.40.50.620">
    <property type="entry name" value="HUPs"/>
    <property type="match status" value="1"/>
</dbReference>
<dbReference type="GO" id="GO:0005737">
    <property type="term" value="C:cytoplasm"/>
    <property type="evidence" value="ECO:0007669"/>
    <property type="project" value="UniProtKB-SubCell"/>
</dbReference>
<dbReference type="PANTHER" id="PTHR37825:SF1">
    <property type="entry name" value="TRNA(MET) CYTIDINE ACETATE LIGASE"/>
    <property type="match status" value="1"/>
</dbReference>
<keyword evidence="5" id="KW-1185">Reference proteome</keyword>
<dbReference type="GO" id="GO:0005524">
    <property type="term" value="F:ATP binding"/>
    <property type="evidence" value="ECO:0007669"/>
    <property type="project" value="UniProtKB-KW"/>
</dbReference>
<feature type="binding site" evidence="2">
    <location>
        <position position="102"/>
    </location>
    <ligand>
        <name>ATP</name>
        <dbReference type="ChEBI" id="CHEBI:30616"/>
    </ligand>
</feature>
<dbReference type="EC" id="6.3.4.-" evidence="2"/>
<comment type="catalytic activity">
    <reaction evidence="2">
        <text>cytidine(34) in elongator tRNA(Met) + acetate + ATP = N(4)-acetylcytidine(34) in elongator tRNA(Met) + AMP + diphosphate</text>
        <dbReference type="Rhea" id="RHEA:58144"/>
        <dbReference type="Rhea" id="RHEA-COMP:10693"/>
        <dbReference type="Rhea" id="RHEA-COMP:10694"/>
        <dbReference type="ChEBI" id="CHEBI:30089"/>
        <dbReference type="ChEBI" id="CHEBI:30616"/>
        <dbReference type="ChEBI" id="CHEBI:33019"/>
        <dbReference type="ChEBI" id="CHEBI:74900"/>
        <dbReference type="ChEBI" id="CHEBI:82748"/>
        <dbReference type="ChEBI" id="CHEBI:456215"/>
    </reaction>
</comment>